<comment type="caution">
    <text evidence="2">The sequence shown here is derived from an EMBL/GenBank/DDBJ whole genome shotgun (WGS) entry which is preliminary data.</text>
</comment>
<reference evidence="2 3" key="1">
    <citation type="journal article" date="2021" name="Commun. Biol.">
        <title>The genome of Shorea leprosula (Dipterocarpaceae) highlights the ecological relevance of drought in aseasonal tropical rainforests.</title>
        <authorList>
            <person name="Ng K.K.S."/>
            <person name="Kobayashi M.J."/>
            <person name="Fawcett J.A."/>
            <person name="Hatakeyama M."/>
            <person name="Paape T."/>
            <person name="Ng C.H."/>
            <person name="Ang C.C."/>
            <person name="Tnah L.H."/>
            <person name="Lee C.T."/>
            <person name="Nishiyama T."/>
            <person name="Sese J."/>
            <person name="O'Brien M.J."/>
            <person name="Copetti D."/>
            <person name="Mohd Noor M.I."/>
            <person name="Ong R.C."/>
            <person name="Putra M."/>
            <person name="Sireger I.Z."/>
            <person name="Indrioko S."/>
            <person name="Kosugi Y."/>
            <person name="Izuno A."/>
            <person name="Isagi Y."/>
            <person name="Lee S.L."/>
            <person name="Shimizu K.K."/>
        </authorList>
    </citation>
    <scope>NUCLEOTIDE SEQUENCE [LARGE SCALE GENOMIC DNA]</scope>
    <source>
        <strain evidence="2">214</strain>
    </source>
</reference>
<keyword evidence="3" id="KW-1185">Reference proteome</keyword>
<dbReference type="Proteomes" id="UP001054252">
    <property type="component" value="Unassembled WGS sequence"/>
</dbReference>
<organism evidence="2 3">
    <name type="scientific">Rubroshorea leprosula</name>
    <dbReference type="NCBI Taxonomy" id="152421"/>
    <lineage>
        <taxon>Eukaryota</taxon>
        <taxon>Viridiplantae</taxon>
        <taxon>Streptophyta</taxon>
        <taxon>Embryophyta</taxon>
        <taxon>Tracheophyta</taxon>
        <taxon>Spermatophyta</taxon>
        <taxon>Magnoliopsida</taxon>
        <taxon>eudicotyledons</taxon>
        <taxon>Gunneridae</taxon>
        <taxon>Pentapetalae</taxon>
        <taxon>rosids</taxon>
        <taxon>malvids</taxon>
        <taxon>Malvales</taxon>
        <taxon>Dipterocarpaceae</taxon>
        <taxon>Rubroshorea</taxon>
    </lineage>
</organism>
<dbReference type="PROSITE" id="PS50879">
    <property type="entry name" value="RNASE_H_1"/>
    <property type="match status" value="1"/>
</dbReference>
<evidence type="ECO:0000313" key="3">
    <source>
        <dbReference type="Proteomes" id="UP001054252"/>
    </source>
</evidence>
<dbReference type="GO" id="GO:0003676">
    <property type="term" value="F:nucleic acid binding"/>
    <property type="evidence" value="ECO:0007669"/>
    <property type="project" value="InterPro"/>
</dbReference>
<feature type="domain" description="RNase H type-1" evidence="1">
    <location>
        <begin position="44"/>
        <end position="174"/>
    </location>
</feature>
<evidence type="ECO:0000259" key="1">
    <source>
        <dbReference type="PROSITE" id="PS50879"/>
    </source>
</evidence>
<dbReference type="SUPFAM" id="SSF53098">
    <property type="entry name" value="Ribonuclease H-like"/>
    <property type="match status" value="1"/>
</dbReference>
<accession>A0AAV5JL11</accession>
<dbReference type="CDD" id="cd06222">
    <property type="entry name" value="RNase_H_like"/>
    <property type="match status" value="1"/>
</dbReference>
<dbReference type="InterPro" id="IPR012337">
    <property type="entry name" value="RNaseH-like_sf"/>
</dbReference>
<dbReference type="InterPro" id="IPR002156">
    <property type="entry name" value="RNaseH_domain"/>
</dbReference>
<gene>
    <name evidence="2" type="ORF">SLEP1_g24178</name>
</gene>
<dbReference type="PANTHER" id="PTHR47723:SF19">
    <property type="entry name" value="POLYNUCLEOTIDYL TRANSFERASE, RIBONUCLEASE H-LIKE SUPERFAMILY PROTEIN"/>
    <property type="match status" value="1"/>
</dbReference>
<evidence type="ECO:0000313" key="2">
    <source>
        <dbReference type="EMBL" id="GKV13111.1"/>
    </source>
</evidence>
<feature type="non-terminal residue" evidence="2">
    <location>
        <position position="1"/>
    </location>
</feature>
<sequence>GSQVTVYALVELIVERAAEFWASQPASSSCKMKQPLLIAWDPPPPEWIKLNTDGSVIGNPGLGGCGGVFRDSQGQWVLGFTRNIGFTTALAAELWAIRDGLQLAFNLHFNHIIIETDCYVAFQLISTAPNPHHPLGTLILDCRALLNKIPYARLRHIFRESNMVADTMAKRGAQSSSNFTILYNCPTDVELLCLADVVGIGYPRT</sequence>
<dbReference type="Pfam" id="PF13456">
    <property type="entry name" value="RVT_3"/>
    <property type="match status" value="1"/>
</dbReference>
<proteinExistence type="predicted"/>
<dbReference type="InterPro" id="IPR036397">
    <property type="entry name" value="RNaseH_sf"/>
</dbReference>
<dbReference type="Gene3D" id="3.30.420.10">
    <property type="entry name" value="Ribonuclease H-like superfamily/Ribonuclease H"/>
    <property type="match status" value="1"/>
</dbReference>
<dbReference type="InterPro" id="IPR044730">
    <property type="entry name" value="RNase_H-like_dom_plant"/>
</dbReference>
<dbReference type="InterPro" id="IPR053151">
    <property type="entry name" value="RNase_H-like"/>
</dbReference>
<dbReference type="PANTHER" id="PTHR47723">
    <property type="entry name" value="OS05G0353850 PROTEIN"/>
    <property type="match status" value="1"/>
</dbReference>
<dbReference type="AlphaFoldDB" id="A0AAV5JL11"/>
<name>A0AAV5JL11_9ROSI</name>
<protein>
    <recommendedName>
        <fullName evidence="1">RNase H type-1 domain-containing protein</fullName>
    </recommendedName>
</protein>
<dbReference type="GO" id="GO:0004523">
    <property type="term" value="F:RNA-DNA hybrid ribonuclease activity"/>
    <property type="evidence" value="ECO:0007669"/>
    <property type="project" value="InterPro"/>
</dbReference>
<dbReference type="EMBL" id="BPVZ01000037">
    <property type="protein sequence ID" value="GKV13111.1"/>
    <property type="molecule type" value="Genomic_DNA"/>
</dbReference>